<dbReference type="OrthoDB" id="10266018at2759"/>
<reference evidence="1 2" key="1">
    <citation type="submission" date="2017-06" db="EMBL/GenBank/DDBJ databases">
        <title>Comparative genomic analysis of Ambrosia Fusariam Clade fungi.</title>
        <authorList>
            <person name="Stajich J.E."/>
            <person name="Carrillo J."/>
            <person name="Kijimoto T."/>
            <person name="Eskalen A."/>
            <person name="O'Donnell K."/>
            <person name="Kasson M."/>
        </authorList>
    </citation>
    <scope>NUCLEOTIDE SEQUENCE [LARGE SCALE GENOMIC DNA]</scope>
    <source>
        <strain evidence="1 2">NRRL62584</strain>
    </source>
</reference>
<evidence type="ECO:0000313" key="2">
    <source>
        <dbReference type="Proteomes" id="UP000288168"/>
    </source>
</evidence>
<protein>
    <submittedName>
        <fullName evidence="1">Uncharacterized protein</fullName>
    </submittedName>
</protein>
<accession>A0A428NYE5</accession>
<dbReference type="STRING" id="1325734.A0A428NYE5"/>
<organism evidence="1 2">
    <name type="scientific">Fusarium duplospermum</name>
    <dbReference type="NCBI Taxonomy" id="1325734"/>
    <lineage>
        <taxon>Eukaryota</taxon>
        <taxon>Fungi</taxon>
        <taxon>Dikarya</taxon>
        <taxon>Ascomycota</taxon>
        <taxon>Pezizomycotina</taxon>
        <taxon>Sordariomycetes</taxon>
        <taxon>Hypocreomycetidae</taxon>
        <taxon>Hypocreales</taxon>
        <taxon>Nectriaceae</taxon>
        <taxon>Fusarium</taxon>
        <taxon>Fusarium solani species complex</taxon>
    </lineage>
</organism>
<evidence type="ECO:0000313" key="1">
    <source>
        <dbReference type="EMBL" id="RSL45864.1"/>
    </source>
</evidence>
<comment type="caution">
    <text evidence="1">The sequence shown here is derived from an EMBL/GenBank/DDBJ whole genome shotgun (WGS) entry which is preliminary data.</text>
</comment>
<name>A0A428NYE5_9HYPO</name>
<proteinExistence type="predicted"/>
<dbReference type="AlphaFoldDB" id="A0A428NYE5"/>
<gene>
    <name evidence="1" type="ORF">CEP54_014101</name>
</gene>
<sequence length="501" mass="56777">MEASTKRKSQLGPEDETLVIFNNDLPDSDNWAAALVQALNASRTNTRVVFILESRQVSLASYMTAKDQRALLKVIQKSSGKCIFDARKVMLNGFSGDYHGHTRDWDLELLSDEERNLLRKVERPAYDPKPDAILHAELVTLDFASYLVKHSFGRSYKGTGEICRSNIEILIDSDSLPKIKNPVNLNAHHRDEIFGRNHPELQSFEKAATMEGEERKEAFRNYYRESIHRKTKELGDSVKVLVKGSMKGSAEDSAKHSAIPIGHLDRTNLYERIEAAKSVHWFGGCSLTLLQDVHRAGLAAKLNCCVQAVSARLIDMYEESKLMNDEGTFDLSDNLFPEQFNICLNRDAADYVFEHHADFADFLVVPTNSAQAVQYSMRGILNLDEKDLGQRILGFNFYKDPIEIRRQPVILREEYNDKRVVMPDLTALLGMVAPSSLGGEARNVKVKRSKNKEEPLLFELSDSTLDMRVYHLEKRSEPFDIAPLVDRWVSMAQSAQIHATD</sequence>
<keyword evidence="2" id="KW-1185">Reference proteome</keyword>
<dbReference type="Proteomes" id="UP000288168">
    <property type="component" value="Unassembled WGS sequence"/>
</dbReference>
<dbReference type="EMBL" id="NKCI01000252">
    <property type="protein sequence ID" value="RSL45864.1"/>
    <property type="molecule type" value="Genomic_DNA"/>
</dbReference>